<dbReference type="Proteomes" id="UP001349343">
    <property type="component" value="Segment"/>
</dbReference>
<dbReference type="EMBL" id="OR769222">
    <property type="protein sequence ID" value="WQJ53168.1"/>
    <property type="molecule type" value="Genomic_DNA"/>
</dbReference>
<organism evidence="1 2">
    <name type="scientific">phage Lak_Megaphage_RVC_JS4_GC31</name>
    <dbReference type="NCBI Taxonomy" id="3109228"/>
    <lineage>
        <taxon>Viruses</taxon>
        <taxon>Duplodnaviria</taxon>
        <taxon>Heunggongvirae</taxon>
        <taxon>Uroviricota</taxon>
        <taxon>Caudoviricetes</taxon>
        <taxon>Caudoviricetes code 15 clade</taxon>
    </lineage>
</organism>
<reference evidence="1 2" key="1">
    <citation type="submission" date="2023-11" db="EMBL/GenBank/DDBJ databases">
        <authorList>
            <person name="Cook R."/>
            <person name="Crisci M."/>
            <person name="Pye H."/>
            <person name="Adriaenssens E."/>
            <person name="Santini J."/>
        </authorList>
    </citation>
    <scope>NUCLEOTIDE SEQUENCE [LARGE SCALE GENOMIC DNA]</scope>
    <source>
        <strain evidence="1">Lak_Megaphage_RVC_JS4_GC31</strain>
    </source>
</reference>
<keyword evidence="2" id="KW-1185">Reference proteome</keyword>
<sequence>MDNLGLDLNEIIKSAYSTVMEVQQAATEIVGIKCIWARATPVINSEDIVLQEYTLTEVGLECPKVIRAVVSNTDYNPGEYTIDLFNLQYVQPLEINVTIQEWQAVFGNTSMPQKGDVLYIDIYNKLFEVQSSELMYTIAALPTYYKVILSKYNPTQSRRETEEFRESVEDLTISQTDLFGDLISEEVADNNATVETGYNNTTYVDPQKDFDINSIIVKQIFGSDNNLISNAYYDFTNTGANIVYHTDMIYERSAERNHLIYSCWCKNGVNEIKTGTVKAMSFYSKDAHNWYFIIGTTLKLNIGDSVTITRGSLLKINATIVELDCQPGYGLAIKTADMSKANKKLTKWYDNPSVLKIYKISKTNLLRGYDSDNKQIFDITYRTNEIVIQVNNKVKNIPVNIDMSIWNYFMIDLSPDSIRVVIVCTKQAELNKVIDDLRTDTTINFETDDFTVNEFSIENANSDVQICNIRLYENEYESGDMYIQDMYSPVTRNASKLILVDSPNVPNKSMFVSPVK</sequence>
<protein>
    <submittedName>
        <fullName evidence="1">Uncharacterized protein</fullName>
    </submittedName>
</protein>
<evidence type="ECO:0000313" key="1">
    <source>
        <dbReference type="EMBL" id="WQJ53168.1"/>
    </source>
</evidence>
<accession>A0ABZ0Z1Y5</accession>
<proteinExistence type="predicted"/>
<evidence type="ECO:0000313" key="2">
    <source>
        <dbReference type="Proteomes" id="UP001349343"/>
    </source>
</evidence>
<name>A0ABZ0Z1Y5_9CAUD</name>